<feature type="domain" description="BHLH" evidence="3">
    <location>
        <begin position="438"/>
        <end position="504"/>
    </location>
</feature>
<organism evidence="4 5">
    <name type="scientific">Discina gigas</name>
    <dbReference type="NCBI Taxonomy" id="1032678"/>
    <lineage>
        <taxon>Eukaryota</taxon>
        <taxon>Fungi</taxon>
        <taxon>Dikarya</taxon>
        <taxon>Ascomycota</taxon>
        <taxon>Pezizomycotina</taxon>
        <taxon>Pezizomycetes</taxon>
        <taxon>Pezizales</taxon>
        <taxon>Discinaceae</taxon>
        <taxon>Discina</taxon>
    </lineage>
</organism>
<keyword evidence="5" id="KW-1185">Reference proteome</keyword>
<evidence type="ECO:0000256" key="1">
    <source>
        <dbReference type="SAM" id="Coils"/>
    </source>
</evidence>
<feature type="region of interest" description="Disordered" evidence="2">
    <location>
        <begin position="354"/>
        <end position="398"/>
    </location>
</feature>
<reference evidence="4 5" key="1">
    <citation type="submission" date="2024-02" db="EMBL/GenBank/DDBJ databases">
        <title>Discinaceae phylogenomics.</title>
        <authorList>
            <person name="Dirks A.C."/>
            <person name="James T.Y."/>
        </authorList>
    </citation>
    <scope>NUCLEOTIDE SEQUENCE [LARGE SCALE GENOMIC DNA]</scope>
    <source>
        <strain evidence="4 5">ACD0624</strain>
    </source>
</reference>
<feature type="coiled-coil region" evidence="1">
    <location>
        <begin position="494"/>
        <end position="528"/>
    </location>
</feature>
<dbReference type="Gene3D" id="4.10.280.10">
    <property type="entry name" value="Helix-loop-helix DNA-binding domain"/>
    <property type="match status" value="1"/>
</dbReference>
<feature type="region of interest" description="Disordered" evidence="2">
    <location>
        <begin position="144"/>
        <end position="197"/>
    </location>
</feature>
<feature type="compositionally biased region" description="Pro residues" evidence="2">
    <location>
        <begin position="240"/>
        <end position="254"/>
    </location>
</feature>
<accession>A0ABR3GTI2</accession>
<dbReference type="Pfam" id="PF00010">
    <property type="entry name" value="HLH"/>
    <property type="match status" value="1"/>
</dbReference>
<evidence type="ECO:0000256" key="2">
    <source>
        <dbReference type="SAM" id="MobiDB-lite"/>
    </source>
</evidence>
<dbReference type="InterPro" id="IPR011598">
    <property type="entry name" value="bHLH_dom"/>
</dbReference>
<dbReference type="SMART" id="SM00353">
    <property type="entry name" value="HLH"/>
    <property type="match status" value="1"/>
</dbReference>
<feature type="compositionally biased region" description="Polar residues" evidence="2">
    <location>
        <begin position="210"/>
        <end position="237"/>
    </location>
</feature>
<dbReference type="PROSITE" id="PS50888">
    <property type="entry name" value="BHLH"/>
    <property type="match status" value="1"/>
</dbReference>
<dbReference type="CDD" id="cd11392">
    <property type="entry name" value="bHLH_ScPHO4_like"/>
    <property type="match status" value="1"/>
</dbReference>
<protein>
    <recommendedName>
        <fullName evidence="3">BHLH domain-containing protein</fullName>
    </recommendedName>
</protein>
<gene>
    <name evidence="4" type="ORF">Q9L58_001798</name>
</gene>
<feature type="region of interest" description="Disordered" evidence="2">
    <location>
        <begin position="314"/>
        <end position="342"/>
    </location>
</feature>
<evidence type="ECO:0000259" key="3">
    <source>
        <dbReference type="PROSITE" id="PS50888"/>
    </source>
</evidence>
<proteinExistence type="predicted"/>
<dbReference type="SUPFAM" id="SSF47459">
    <property type="entry name" value="HLH, helix-loop-helix DNA-binding domain"/>
    <property type="match status" value="1"/>
</dbReference>
<dbReference type="InterPro" id="IPR036638">
    <property type="entry name" value="HLH_DNA-bd_sf"/>
</dbReference>
<name>A0ABR3GTI2_9PEZI</name>
<dbReference type="EMBL" id="JBBBZM010000014">
    <property type="protein sequence ID" value="KAL0639115.1"/>
    <property type="molecule type" value="Genomic_DNA"/>
</dbReference>
<dbReference type="Proteomes" id="UP001447188">
    <property type="component" value="Unassembled WGS sequence"/>
</dbReference>
<feature type="compositionally biased region" description="Basic and acidic residues" evidence="2">
    <location>
        <begin position="314"/>
        <end position="325"/>
    </location>
</feature>
<evidence type="ECO:0000313" key="4">
    <source>
        <dbReference type="EMBL" id="KAL0639115.1"/>
    </source>
</evidence>
<feature type="region of interest" description="Disordered" evidence="2">
    <location>
        <begin position="210"/>
        <end position="274"/>
    </location>
</feature>
<evidence type="ECO:0000313" key="5">
    <source>
        <dbReference type="Proteomes" id="UP001447188"/>
    </source>
</evidence>
<sequence length="529" mass="57453">MDTDFPSTDDMARKEHRILSGEDMLGMQFHDLSTMGQQQRQHHVNMHHHNMIPPTPSSIDLQTGLPHSYMHSMEADLMMNRFNSMRDDQILFTPLVSPAVTPLDTNFIQHIPSFTMPEYFSPLTSPALDAHQHRTHMTNPHMIHAQSTSPIDPKDSPTINRKINPSRRKSTTSRNPARVVRESPSMKPQRKKAPPPLAPTLELTAAFIQQPSTPDSRQTPQKQDFPSSLDTSSNESVSPEPLPDVLMPPPPRAPQSPMIAEGDGRASGAPATPASLMKLQKTNLPTEDIPPIAMDTSEFLNGDVERVMKDVGTKDEISKSHDEQRSAPTAKIGSSGSNMKVGEQWRSPMIGAQALASSSSGKGRMVKPSSRSGKRGSVCSSPALQPRISPSIKPLLPQGMGPETSALLLKSNYQNIVEGTHKQLGLSYPAELSTNLTSKRTSHKIAEQGRRNRINNALAEIAALLPQTSGNGSDGSTSAAASAAAAQASKASTVESAIEFIKELQRELSETKGKLAEAERQLAKTNLAE</sequence>
<keyword evidence="1" id="KW-0175">Coiled coil</keyword>
<comment type="caution">
    <text evidence="4">The sequence shown here is derived from an EMBL/GenBank/DDBJ whole genome shotgun (WGS) entry which is preliminary data.</text>
</comment>